<organism evidence="2 3">
    <name type="scientific">Byssothecium circinans</name>
    <dbReference type="NCBI Taxonomy" id="147558"/>
    <lineage>
        <taxon>Eukaryota</taxon>
        <taxon>Fungi</taxon>
        <taxon>Dikarya</taxon>
        <taxon>Ascomycota</taxon>
        <taxon>Pezizomycotina</taxon>
        <taxon>Dothideomycetes</taxon>
        <taxon>Pleosporomycetidae</taxon>
        <taxon>Pleosporales</taxon>
        <taxon>Massarineae</taxon>
        <taxon>Massarinaceae</taxon>
        <taxon>Byssothecium</taxon>
    </lineage>
</organism>
<evidence type="ECO:0000313" key="3">
    <source>
        <dbReference type="Proteomes" id="UP000800035"/>
    </source>
</evidence>
<evidence type="ECO:0000256" key="1">
    <source>
        <dbReference type="SAM" id="MobiDB-lite"/>
    </source>
</evidence>
<evidence type="ECO:0000313" key="2">
    <source>
        <dbReference type="EMBL" id="KAF1954708.1"/>
    </source>
</evidence>
<dbReference type="PANTHER" id="PTHR42085:SF1">
    <property type="entry name" value="F-BOX DOMAIN-CONTAINING PROTEIN"/>
    <property type="match status" value="1"/>
</dbReference>
<protein>
    <recommendedName>
        <fullName evidence="4">F-box domain-containing protein</fullName>
    </recommendedName>
</protein>
<dbReference type="PANTHER" id="PTHR42085">
    <property type="entry name" value="F-BOX DOMAIN-CONTAINING PROTEIN"/>
    <property type="match status" value="1"/>
</dbReference>
<feature type="region of interest" description="Disordered" evidence="1">
    <location>
        <begin position="1"/>
        <end position="42"/>
    </location>
</feature>
<accession>A0A6A5TQL2</accession>
<proteinExistence type="predicted"/>
<feature type="region of interest" description="Disordered" evidence="1">
    <location>
        <begin position="257"/>
        <end position="299"/>
    </location>
</feature>
<name>A0A6A5TQL2_9PLEO</name>
<dbReference type="Proteomes" id="UP000800035">
    <property type="component" value="Unassembled WGS sequence"/>
</dbReference>
<feature type="compositionally biased region" description="Low complexity" evidence="1">
    <location>
        <begin position="9"/>
        <end position="28"/>
    </location>
</feature>
<keyword evidence="3" id="KW-1185">Reference proteome</keyword>
<reference evidence="2" key="1">
    <citation type="journal article" date="2020" name="Stud. Mycol.">
        <title>101 Dothideomycetes genomes: a test case for predicting lifestyles and emergence of pathogens.</title>
        <authorList>
            <person name="Haridas S."/>
            <person name="Albert R."/>
            <person name="Binder M."/>
            <person name="Bloem J."/>
            <person name="Labutti K."/>
            <person name="Salamov A."/>
            <person name="Andreopoulos B."/>
            <person name="Baker S."/>
            <person name="Barry K."/>
            <person name="Bills G."/>
            <person name="Bluhm B."/>
            <person name="Cannon C."/>
            <person name="Castanera R."/>
            <person name="Culley D."/>
            <person name="Daum C."/>
            <person name="Ezra D."/>
            <person name="Gonzalez J."/>
            <person name="Henrissat B."/>
            <person name="Kuo A."/>
            <person name="Liang C."/>
            <person name="Lipzen A."/>
            <person name="Lutzoni F."/>
            <person name="Magnuson J."/>
            <person name="Mondo S."/>
            <person name="Nolan M."/>
            <person name="Ohm R."/>
            <person name="Pangilinan J."/>
            <person name="Park H.-J."/>
            <person name="Ramirez L."/>
            <person name="Alfaro M."/>
            <person name="Sun H."/>
            <person name="Tritt A."/>
            <person name="Yoshinaga Y."/>
            <person name="Zwiers L.-H."/>
            <person name="Turgeon B."/>
            <person name="Goodwin S."/>
            <person name="Spatafora J."/>
            <person name="Crous P."/>
            <person name="Grigoriev I."/>
        </authorList>
    </citation>
    <scope>NUCLEOTIDE SEQUENCE</scope>
    <source>
        <strain evidence="2">CBS 675.92</strain>
    </source>
</reference>
<dbReference type="EMBL" id="ML976997">
    <property type="protein sequence ID" value="KAF1954708.1"/>
    <property type="molecule type" value="Genomic_DNA"/>
</dbReference>
<evidence type="ECO:0008006" key="4">
    <source>
        <dbReference type="Google" id="ProtNLM"/>
    </source>
</evidence>
<dbReference type="InterPro" id="IPR038883">
    <property type="entry name" value="AN11006-like"/>
</dbReference>
<gene>
    <name evidence="2" type="ORF">CC80DRAFT_594766</name>
</gene>
<dbReference type="AlphaFoldDB" id="A0A6A5TQL2"/>
<sequence>MTSPDTPGSRSRSSTASSNSSDTTMNDAPPLMPVRPRPSSHSNAVAMQSAVEESNPVIFPLLHLPRELRDRIYLFALVSPFPFWWPSLSSPVHDVALGLLSVSRQVHDEATPILYTQNKFLFTHPSDCNMFRVIASPLSENITSVYFRIREKDVKLWTKYLGSKQIERSMKADLPKLKTLWIFLRCGTMGTPGMIGQLGAAGAAAGGHGPGGGGLAAHFQAMHNVLGVQINAQMAAVQQQVQHQIQALQQFALGHNAPVHQGQTPGPGPQHGHHPTTPPLPHPHGPQTAQPPANPSPLAQLANAAPHMQTNHPANAAGHNHPHPLYASFLRWEREMGLDQLCLSLHETRHADTDLKVVCIVKLPKLEVQRLLRVYPEELSADRNGDARTRFRKVRGVEVCLEVSGYEVTA</sequence>
<dbReference type="OrthoDB" id="62952at2759"/>